<organism evidence="3 4">
    <name type="scientific">Marivibrio halodurans</name>
    <dbReference type="NCBI Taxonomy" id="2039722"/>
    <lineage>
        <taxon>Bacteria</taxon>
        <taxon>Pseudomonadati</taxon>
        <taxon>Pseudomonadota</taxon>
        <taxon>Alphaproteobacteria</taxon>
        <taxon>Rhodospirillales</taxon>
        <taxon>Rhodospirillaceae</taxon>
        <taxon>Marivibrio</taxon>
    </lineage>
</organism>
<dbReference type="Gene3D" id="3.40.50.2000">
    <property type="entry name" value="Glycogen Phosphorylase B"/>
    <property type="match status" value="2"/>
</dbReference>
<evidence type="ECO:0000313" key="3">
    <source>
        <dbReference type="EMBL" id="MBP5857074.1"/>
    </source>
</evidence>
<evidence type="ECO:0000256" key="1">
    <source>
        <dbReference type="ARBA" id="ARBA00022676"/>
    </source>
</evidence>
<dbReference type="GO" id="GO:0009244">
    <property type="term" value="P:lipopolysaccharide core region biosynthetic process"/>
    <property type="evidence" value="ECO:0007669"/>
    <property type="project" value="TreeGrafter"/>
</dbReference>
<dbReference type="GO" id="GO:0005829">
    <property type="term" value="C:cytosol"/>
    <property type="evidence" value="ECO:0007669"/>
    <property type="project" value="TreeGrafter"/>
</dbReference>
<dbReference type="EMBL" id="JAGMWN010000003">
    <property type="protein sequence ID" value="MBP5857074.1"/>
    <property type="molecule type" value="Genomic_DNA"/>
</dbReference>
<keyword evidence="4" id="KW-1185">Reference proteome</keyword>
<name>A0A8J7V3X5_9PROT</name>
<protein>
    <submittedName>
        <fullName evidence="3">Glycosyltransferase family 9 protein</fullName>
    </submittedName>
</protein>
<accession>A0A8J7V3X5</accession>
<keyword evidence="2" id="KW-0808">Transferase</keyword>
<evidence type="ECO:0000256" key="2">
    <source>
        <dbReference type="ARBA" id="ARBA00022679"/>
    </source>
</evidence>
<reference evidence="3" key="1">
    <citation type="submission" date="2021-04" db="EMBL/GenBank/DDBJ databases">
        <authorList>
            <person name="Zhang D.-C."/>
        </authorList>
    </citation>
    <scope>NUCLEOTIDE SEQUENCE</scope>
    <source>
        <strain evidence="3">CGMCC 1.15697</strain>
    </source>
</reference>
<dbReference type="Proteomes" id="UP000672602">
    <property type="component" value="Unassembled WGS sequence"/>
</dbReference>
<proteinExistence type="predicted"/>
<gene>
    <name evidence="3" type="ORF">KAJ83_08640</name>
</gene>
<dbReference type="GO" id="GO:0008713">
    <property type="term" value="F:ADP-heptose-lipopolysaccharide heptosyltransferase activity"/>
    <property type="evidence" value="ECO:0007669"/>
    <property type="project" value="TreeGrafter"/>
</dbReference>
<dbReference type="PANTHER" id="PTHR30160:SF1">
    <property type="entry name" value="LIPOPOLYSACCHARIDE 1,2-N-ACETYLGLUCOSAMINETRANSFERASE-RELATED"/>
    <property type="match status" value="1"/>
</dbReference>
<dbReference type="RefSeq" id="WP_210681638.1">
    <property type="nucleotide sequence ID" value="NZ_JAGMWN010000003.1"/>
</dbReference>
<dbReference type="SUPFAM" id="SSF53756">
    <property type="entry name" value="UDP-Glycosyltransferase/glycogen phosphorylase"/>
    <property type="match status" value="1"/>
</dbReference>
<keyword evidence="1" id="KW-0328">Glycosyltransferase</keyword>
<dbReference type="InterPro" id="IPR002201">
    <property type="entry name" value="Glyco_trans_9"/>
</dbReference>
<sequence length="328" mass="34966">MRLLFITSNRIGDAVLSTGLLAHLIAEARDQGGMPEVTVAAGPASTPLFAGVPGLAGVIPMHKRKGGLHWFRLLARVGWQRWDVVVDLRRSALAYCLRADRRLIVPKSNRPLHRVHLLARMIGREAAPPAPTLWPTDAARAEAARLAPEGPPILALAPTANWRGKIWPAERFAALAGRLCATDGPLPGARVAVLGGPGEDAQAAPVLDAIPPERRIDLVGRIDLLTAAALLERARLFVGNDSGLMHIAAAMGTPTLGLFGPSKTELYAPWGPHAAYVRTPESFGDLTGGPDYDHRTTGSLMGGLTLETVEDAARDLLTRTAREEGSPR</sequence>
<evidence type="ECO:0000313" key="4">
    <source>
        <dbReference type="Proteomes" id="UP000672602"/>
    </source>
</evidence>
<dbReference type="AlphaFoldDB" id="A0A8J7V3X5"/>
<comment type="caution">
    <text evidence="3">The sequence shown here is derived from an EMBL/GenBank/DDBJ whole genome shotgun (WGS) entry which is preliminary data.</text>
</comment>
<dbReference type="PANTHER" id="PTHR30160">
    <property type="entry name" value="TETRAACYLDISACCHARIDE 4'-KINASE-RELATED"/>
    <property type="match status" value="1"/>
</dbReference>
<dbReference type="Pfam" id="PF01075">
    <property type="entry name" value="Glyco_transf_9"/>
    <property type="match status" value="1"/>
</dbReference>
<dbReference type="CDD" id="cd03789">
    <property type="entry name" value="GT9_LPS_heptosyltransferase"/>
    <property type="match status" value="1"/>
</dbReference>
<dbReference type="InterPro" id="IPR051199">
    <property type="entry name" value="LPS_LOS_Heptosyltrfase"/>
</dbReference>